<dbReference type="Gene3D" id="6.10.140.530">
    <property type="match status" value="6"/>
</dbReference>
<dbReference type="Pfam" id="PF03457">
    <property type="entry name" value="HA"/>
    <property type="match status" value="6"/>
</dbReference>
<dbReference type="Gene3D" id="3.40.50.300">
    <property type="entry name" value="P-loop containing nucleotide triphosphate hydrolases"/>
    <property type="match status" value="2"/>
</dbReference>
<dbReference type="InterPro" id="IPR006935">
    <property type="entry name" value="Helicase/UvrB_N"/>
</dbReference>
<protein>
    <recommendedName>
        <fullName evidence="5">Helicase</fullName>
    </recommendedName>
</protein>
<dbReference type="STRING" id="1420851.AU255_06845"/>
<dbReference type="Pfam" id="PF04851">
    <property type="entry name" value="ResIII"/>
    <property type="match status" value="1"/>
</dbReference>
<feature type="domain" description="Helicase C-terminal" evidence="2">
    <location>
        <begin position="440"/>
        <end position="605"/>
    </location>
</feature>
<dbReference type="PANTHER" id="PTHR33418">
    <property type="entry name" value="HELICASE-ASSOCIATED"/>
    <property type="match status" value="1"/>
</dbReference>
<evidence type="ECO:0000313" key="4">
    <source>
        <dbReference type="Proteomes" id="UP000191980"/>
    </source>
</evidence>
<dbReference type="GO" id="GO:0003677">
    <property type="term" value="F:DNA binding"/>
    <property type="evidence" value="ECO:0007669"/>
    <property type="project" value="InterPro"/>
</dbReference>
<dbReference type="InterPro" id="IPR039442">
    <property type="entry name" value="Mrr-like_dom"/>
</dbReference>
<dbReference type="SMART" id="SM00490">
    <property type="entry name" value="HELICc"/>
    <property type="match status" value="1"/>
</dbReference>
<accession>A0A1V8M7S9</accession>
<dbReference type="SMART" id="SM00487">
    <property type="entry name" value="DEXDc"/>
    <property type="match status" value="1"/>
</dbReference>
<dbReference type="PROSITE" id="PS51192">
    <property type="entry name" value="HELICASE_ATP_BIND_1"/>
    <property type="match status" value="1"/>
</dbReference>
<dbReference type="AlphaFoldDB" id="A0A1V8M7S9"/>
<evidence type="ECO:0000259" key="2">
    <source>
        <dbReference type="PROSITE" id="PS51194"/>
    </source>
</evidence>
<dbReference type="InterPro" id="IPR014001">
    <property type="entry name" value="Helicase_ATP-bd"/>
</dbReference>
<dbReference type="RefSeq" id="WP_080522192.1">
    <property type="nucleotide sequence ID" value="NZ_LPUF01000001.1"/>
</dbReference>
<comment type="caution">
    <text evidence="3">The sequence shown here is derived from an EMBL/GenBank/DDBJ whole genome shotgun (WGS) entry which is preliminary data.</text>
</comment>
<dbReference type="EMBL" id="LPUF01000001">
    <property type="protein sequence ID" value="OQK17582.1"/>
    <property type="molecule type" value="Genomic_DNA"/>
</dbReference>
<dbReference type="InterPro" id="IPR011335">
    <property type="entry name" value="Restrct_endonuc-II-like"/>
</dbReference>
<dbReference type="Pfam" id="PF00271">
    <property type="entry name" value="Helicase_C"/>
    <property type="match status" value="1"/>
</dbReference>
<dbReference type="Proteomes" id="UP000191980">
    <property type="component" value="Unassembled WGS sequence"/>
</dbReference>
<evidence type="ECO:0000259" key="1">
    <source>
        <dbReference type="PROSITE" id="PS51192"/>
    </source>
</evidence>
<dbReference type="GO" id="GO:0005524">
    <property type="term" value="F:ATP binding"/>
    <property type="evidence" value="ECO:0007669"/>
    <property type="project" value="InterPro"/>
</dbReference>
<dbReference type="InterPro" id="IPR011856">
    <property type="entry name" value="tRNA_endonuc-like_dom_sf"/>
</dbReference>
<feature type="domain" description="Helicase ATP-binding" evidence="1">
    <location>
        <begin position="171"/>
        <end position="361"/>
    </location>
</feature>
<evidence type="ECO:0000313" key="3">
    <source>
        <dbReference type="EMBL" id="OQK17582.1"/>
    </source>
</evidence>
<dbReference type="SUPFAM" id="SSF52540">
    <property type="entry name" value="P-loop containing nucleoside triphosphate hydrolases"/>
    <property type="match status" value="1"/>
</dbReference>
<proteinExistence type="predicted"/>
<dbReference type="Gene3D" id="3.40.1350.10">
    <property type="match status" value="1"/>
</dbReference>
<dbReference type="InterPro" id="IPR001650">
    <property type="entry name" value="Helicase_C-like"/>
</dbReference>
<sequence length="1079" mass="123649">MATFSNFLSSFDPEKKGIQFEHFVKWFLKNDPEWSTQIDQVWLWDEYPDRWGRDCGIDLVFKHKNNDIWAVQAKCYSPEYSISKSDVDKFLSESNRTGIDKRLLIATTDQMGQNAKQVCHAQEKTVTHFFLSDFDQAAIEYPEHISALNTAKRKSRPIPRPHQIEAIDAVEKGFKNNGRGQLIMACGTGKTYTTLWIKERQAAVSTLVLLPSLGLLSQSLREWTYAANTPFDVLCICSDQTVGKQSSEDDIIHSVKDLSFPVTSDMHIISQFLKGSGNKVIFSTYQSSPIIADAQRDNNIPEFDLVIADEAHRCTGKAGSDFTTILDQSRIRANKRLFTTATPKTYSANLKKKASEMGVDVTGMDDESVFGKVLYALTFGEAIKRKLLTDYQMVLVGVDNPMIAQWIQQSKLVKTEAGDTQDAKSLASQIGLIKAIKDYDLKRMISFHSRVNRAETFASEIQNSIDLIEEEYRPDGKIWADFVSGKMTTHKRRLKLDQLKSLTISERGLLSNARCLSEGVDVPSLDGVAFIDPRSSHVDIIQAVGRAIRLSDDKTIGTIIVPVFIEDGDNIESSMQSSHFKPVWEVLNALKSHDEVLAYELDEFRTNLGRGSNLANSEKSFSKIAFDLPTTIDESFSESLKTYLVEKTTSSWHFWFGLLEVFVEQEGHARVPSKYKTADGFKLGNWLSNQKAKKKSLTDEQLSRLESLEGWVWDVSAFQWEEGFSRLEQYVQQKGYARVPSNYKTSDGYKLGGWVNNQKTVRKSLTNEQLSRLESLEGWAWDVSAFQWEEGFSRLEQYVQQKGHARVSKEYKTVDGYKLGQWVSTQKQNKTQLTAERITKLKSLEGWVWDLLEFQWEQGFSYIKKYAQEHGHTRVSGDYKTADGFNLGNWVTNQRAKMGQLTPERLSRLESLDGWVWGVSAFQWEQGFNYLKLYTLQKGHARVLWNYKTSDGYNLGQWVNMQRRNRHQLSSKQISLLEALDDWVWGLFDLKWEQGFSYLEEYILHEGHARVSGDYKTADGFNLGNWVTNQRVKRRQLTPERLSRLESLDGWVWSLLEFNWEQGFAYLEEYTCSGLIILY</sequence>
<dbReference type="Pfam" id="PF13156">
    <property type="entry name" value="Mrr_cat_2"/>
    <property type="match status" value="1"/>
</dbReference>
<dbReference type="InterPro" id="IPR005114">
    <property type="entry name" value="Helicase_assoc"/>
</dbReference>
<dbReference type="GO" id="GO:0016787">
    <property type="term" value="F:hydrolase activity"/>
    <property type="evidence" value="ECO:0007669"/>
    <property type="project" value="InterPro"/>
</dbReference>
<dbReference type="OrthoDB" id="9804086at2"/>
<dbReference type="PROSITE" id="PS51194">
    <property type="entry name" value="HELICASE_CTER"/>
    <property type="match status" value="1"/>
</dbReference>
<evidence type="ECO:0008006" key="5">
    <source>
        <dbReference type="Google" id="ProtNLM"/>
    </source>
</evidence>
<gene>
    <name evidence="3" type="ORF">AU255_06845</name>
</gene>
<reference evidence="3 4" key="1">
    <citation type="submission" date="2015-12" db="EMBL/GenBank/DDBJ databases">
        <authorList>
            <person name="Shamseldin A."/>
            <person name="Moawad H."/>
            <person name="Abd El-Rahim W.M."/>
            <person name="Sadowsky M.J."/>
        </authorList>
    </citation>
    <scope>NUCLEOTIDE SEQUENCE [LARGE SCALE GENOMIC DNA]</scope>
    <source>
        <strain evidence="3 4">WF1</strain>
    </source>
</reference>
<dbReference type="PANTHER" id="PTHR33418:SF1">
    <property type="entry name" value="HELICASE-ASSOCIATED DOMAIN-CONTAINING PROTEIN"/>
    <property type="match status" value="1"/>
</dbReference>
<dbReference type="SUPFAM" id="SSF52980">
    <property type="entry name" value="Restriction endonuclease-like"/>
    <property type="match status" value="1"/>
</dbReference>
<name>A0A1V8M7S9_9GAMM</name>
<keyword evidence="4" id="KW-1185">Reference proteome</keyword>
<organism evidence="3 4">
    <name type="scientific">Methyloprofundus sedimenti</name>
    <dbReference type="NCBI Taxonomy" id="1420851"/>
    <lineage>
        <taxon>Bacteria</taxon>
        <taxon>Pseudomonadati</taxon>
        <taxon>Pseudomonadota</taxon>
        <taxon>Gammaproteobacteria</taxon>
        <taxon>Methylococcales</taxon>
        <taxon>Methylococcaceae</taxon>
        <taxon>Methyloprofundus</taxon>
    </lineage>
</organism>
<dbReference type="InterPro" id="IPR027417">
    <property type="entry name" value="P-loop_NTPase"/>
</dbReference>
<dbReference type="CDD" id="cd18785">
    <property type="entry name" value="SF2_C"/>
    <property type="match status" value="1"/>
</dbReference>